<protein>
    <submittedName>
        <fullName evidence="1">Uncharacterized protein</fullName>
    </submittedName>
</protein>
<reference evidence="1" key="1">
    <citation type="journal article" date="2015" name="Nature">
        <title>Complex archaea that bridge the gap between prokaryotes and eukaryotes.</title>
        <authorList>
            <person name="Spang A."/>
            <person name="Saw J.H."/>
            <person name="Jorgensen S.L."/>
            <person name="Zaremba-Niedzwiedzka K."/>
            <person name="Martijn J."/>
            <person name="Lind A.E."/>
            <person name="van Eijk R."/>
            <person name="Schleper C."/>
            <person name="Guy L."/>
            <person name="Ettema T.J."/>
        </authorList>
    </citation>
    <scope>NUCLEOTIDE SEQUENCE</scope>
</reference>
<name>A0A0F9PJ79_9ZZZZ</name>
<comment type="caution">
    <text evidence="1">The sequence shown here is derived from an EMBL/GenBank/DDBJ whole genome shotgun (WGS) entry which is preliminary data.</text>
</comment>
<dbReference type="AlphaFoldDB" id="A0A0F9PJ79"/>
<organism evidence="1">
    <name type="scientific">marine sediment metagenome</name>
    <dbReference type="NCBI Taxonomy" id="412755"/>
    <lineage>
        <taxon>unclassified sequences</taxon>
        <taxon>metagenomes</taxon>
        <taxon>ecological metagenomes</taxon>
    </lineage>
</organism>
<gene>
    <name evidence="1" type="ORF">LCGC14_0819890</name>
</gene>
<sequence>MSDAIVLAPQEKAIAEGQCDVCKLWNWDSQP</sequence>
<accession>A0A0F9PJ79</accession>
<dbReference type="EMBL" id="LAZR01002298">
    <property type="protein sequence ID" value="KKN31865.1"/>
    <property type="molecule type" value="Genomic_DNA"/>
</dbReference>
<proteinExistence type="predicted"/>
<evidence type="ECO:0000313" key="1">
    <source>
        <dbReference type="EMBL" id="KKN31865.1"/>
    </source>
</evidence>